<dbReference type="Pfam" id="PF12974">
    <property type="entry name" value="Phosphonate-bd"/>
    <property type="match status" value="1"/>
</dbReference>
<name>A0A839XQ53_9PSEU</name>
<evidence type="ECO:0000256" key="2">
    <source>
        <dbReference type="ARBA" id="ARBA00022729"/>
    </source>
</evidence>
<dbReference type="NCBIfam" id="TIGR01098">
    <property type="entry name" value="3A0109s03R"/>
    <property type="match status" value="1"/>
</dbReference>
<evidence type="ECO:0000313" key="3">
    <source>
        <dbReference type="EMBL" id="MBB3662998.1"/>
    </source>
</evidence>
<dbReference type="GO" id="GO:0055085">
    <property type="term" value="P:transmembrane transport"/>
    <property type="evidence" value="ECO:0007669"/>
    <property type="project" value="InterPro"/>
</dbReference>
<dbReference type="Gene3D" id="3.40.190.10">
    <property type="entry name" value="Periplasmic binding protein-like II"/>
    <property type="match status" value="2"/>
</dbReference>
<dbReference type="Proteomes" id="UP000564573">
    <property type="component" value="Unassembled WGS sequence"/>
</dbReference>
<evidence type="ECO:0000256" key="1">
    <source>
        <dbReference type="ARBA" id="ARBA00007162"/>
    </source>
</evidence>
<dbReference type="InterPro" id="IPR005770">
    <property type="entry name" value="PhnD"/>
</dbReference>
<proteinExistence type="inferred from homology"/>
<dbReference type="PANTHER" id="PTHR35841:SF1">
    <property type="entry name" value="PHOSPHONATES-BINDING PERIPLASMIC PROTEIN"/>
    <property type="match status" value="1"/>
</dbReference>
<comment type="similarity">
    <text evidence="1">Belongs to the phosphate/phosphite/phosphonate binding protein family.</text>
</comment>
<dbReference type="AlphaFoldDB" id="A0A839XQ53"/>
<dbReference type="SUPFAM" id="SSF53850">
    <property type="entry name" value="Periplasmic binding protein-like II"/>
    <property type="match status" value="1"/>
</dbReference>
<protein>
    <submittedName>
        <fullName evidence="3">Phosphonate transport system substrate-binding protein</fullName>
    </submittedName>
</protein>
<dbReference type="GO" id="GO:0043190">
    <property type="term" value="C:ATP-binding cassette (ABC) transporter complex"/>
    <property type="evidence" value="ECO:0007669"/>
    <property type="project" value="InterPro"/>
</dbReference>
<keyword evidence="4" id="KW-1185">Reference proteome</keyword>
<reference evidence="3 4" key="1">
    <citation type="submission" date="2020-08" db="EMBL/GenBank/DDBJ databases">
        <title>Sequencing the genomes of 1000 actinobacteria strains.</title>
        <authorList>
            <person name="Klenk H.-P."/>
        </authorList>
    </citation>
    <scope>NUCLEOTIDE SEQUENCE [LARGE SCALE GENOMIC DNA]</scope>
    <source>
        <strain evidence="3 4">DSM 45267</strain>
    </source>
</reference>
<gene>
    <name evidence="3" type="ORF">FB384_001902</name>
</gene>
<dbReference type="PROSITE" id="PS51257">
    <property type="entry name" value="PROKAR_LIPOPROTEIN"/>
    <property type="match status" value="1"/>
</dbReference>
<comment type="caution">
    <text evidence="3">The sequence shown here is derived from an EMBL/GenBank/DDBJ whole genome shotgun (WGS) entry which is preliminary data.</text>
</comment>
<dbReference type="RefSeq" id="WP_228725995.1">
    <property type="nucleotide sequence ID" value="NZ_JACIBS010000001.1"/>
</dbReference>
<organism evidence="3 4">
    <name type="scientific">Prauserella sediminis</name>
    <dbReference type="NCBI Taxonomy" id="577680"/>
    <lineage>
        <taxon>Bacteria</taxon>
        <taxon>Bacillati</taxon>
        <taxon>Actinomycetota</taxon>
        <taxon>Actinomycetes</taxon>
        <taxon>Pseudonocardiales</taxon>
        <taxon>Pseudonocardiaceae</taxon>
        <taxon>Prauserella</taxon>
        <taxon>Prauserella salsuginis group</taxon>
    </lineage>
</organism>
<evidence type="ECO:0000313" key="4">
    <source>
        <dbReference type="Proteomes" id="UP000564573"/>
    </source>
</evidence>
<dbReference type="EMBL" id="JACIBS010000001">
    <property type="protein sequence ID" value="MBB3662998.1"/>
    <property type="molecule type" value="Genomic_DNA"/>
</dbReference>
<sequence>MHSPMNRFATFAATATFVLATGTACGTTQDGAGGACPDGGVRFGIEPYEDLAKLTPAYRVLADALQRKLDCNVELKIVDDYAGEVLAMRNEQLELAQFGPLGYVFASRKADAEPLASFADAEGRLTTYTGGIWVPKSSGIRDIEDLRGRTLALGEVGSTSGDALPRYALRTAGLAEQDVKIDYAGGHPEALLALTNGKVDAAEINSQQLAAAKAEGTFDESRYRRIWQSEPIPNDPITVRGNLAPEFKERLREALLDLSPSDIAKVGRYLDVDPPGPLVEVDRKTYRPLFRLADTLGLSEDDA</sequence>
<keyword evidence="2" id="KW-0732">Signal</keyword>
<accession>A0A839XQ53</accession>
<dbReference type="CDD" id="cd01071">
    <property type="entry name" value="PBP2_PhnD_like"/>
    <property type="match status" value="1"/>
</dbReference>
<dbReference type="PANTHER" id="PTHR35841">
    <property type="entry name" value="PHOSPHONATES-BINDING PERIPLASMIC PROTEIN"/>
    <property type="match status" value="1"/>
</dbReference>